<dbReference type="InterPro" id="IPR056509">
    <property type="entry name" value="Imm33-like"/>
</dbReference>
<gene>
    <name evidence="3" type="ORF">ENSA5_29560</name>
</gene>
<comment type="caution">
    <text evidence="3">The sequence shown here is derived from an EMBL/GenBank/DDBJ whole genome shotgun (WGS) entry which is preliminary data.</text>
</comment>
<evidence type="ECO:0000256" key="1">
    <source>
        <dbReference type="SAM" id="MobiDB-lite"/>
    </source>
</evidence>
<dbReference type="EMBL" id="PVNK01000144">
    <property type="protein sequence ID" value="PRP98800.1"/>
    <property type="molecule type" value="Genomic_DNA"/>
</dbReference>
<reference evidence="3 4" key="1">
    <citation type="submission" date="2018-03" db="EMBL/GenBank/DDBJ databases">
        <title>Draft Genome Sequences of the Obligatory Marine Myxobacteria Enhygromyxa salina SWB005.</title>
        <authorList>
            <person name="Poehlein A."/>
            <person name="Moghaddam J.A."/>
            <person name="Harms H."/>
            <person name="Alanjari M."/>
            <person name="Koenig G.M."/>
            <person name="Daniel R."/>
            <person name="Schaeberle T.F."/>
        </authorList>
    </citation>
    <scope>NUCLEOTIDE SEQUENCE [LARGE SCALE GENOMIC DNA]</scope>
    <source>
        <strain evidence="3 4">SWB005</strain>
    </source>
</reference>
<dbReference type="Proteomes" id="UP000237968">
    <property type="component" value="Unassembled WGS sequence"/>
</dbReference>
<dbReference type="AlphaFoldDB" id="A0A2S9Y1D8"/>
<feature type="domain" description="Imm33-like" evidence="2">
    <location>
        <begin position="140"/>
        <end position="238"/>
    </location>
</feature>
<proteinExistence type="predicted"/>
<protein>
    <recommendedName>
        <fullName evidence="2">Imm33-like domain-containing protein</fullName>
    </recommendedName>
</protein>
<name>A0A2S9Y1D8_9BACT</name>
<dbReference type="Pfam" id="PF24719">
    <property type="entry name" value="Imm33-like"/>
    <property type="match status" value="1"/>
</dbReference>
<evidence type="ECO:0000259" key="2">
    <source>
        <dbReference type="Pfam" id="PF24719"/>
    </source>
</evidence>
<evidence type="ECO:0000313" key="3">
    <source>
        <dbReference type="EMBL" id="PRP98800.1"/>
    </source>
</evidence>
<keyword evidence="4" id="KW-1185">Reference proteome</keyword>
<organism evidence="3 4">
    <name type="scientific">Enhygromyxa salina</name>
    <dbReference type="NCBI Taxonomy" id="215803"/>
    <lineage>
        <taxon>Bacteria</taxon>
        <taxon>Pseudomonadati</taxon>
        <taxon>Myxococcota</taxon>
        <taxon>Polyangia</taxon>
        <taxon>Nannocystales</taxon>
        <taxon>Nannocystaceae</taxon>
        <taxon>Enhygromyxa</taxon>
    </lineage>
</organism>
<dbReference type="RefSeq" id="WP_146155714.1">
    <property type="nucleotide sequence ID" value="NZ_PVNK01000144.1"/>
</dbReference>
<sequence>MRLWFGLAAGVSILLGPGCGPERSTATPDADPNPAVVTEFDQPQPTREGEHTFAYGPQTIYVYADPSLDREVERLLLLFEDLRAESVPITAKTRIPIGWTTLSFALDGERLVVEEPDYDNEPESRTRPDISVSLATLARQRAVLEQVGIPGQAIEFDQHVLTIRGVLERDEVMLVRVESPGGRLTGWRLTPAEGIEEADEIESLPVYAILAARPELLDAMLLPPGYLVLYAGKQLTTIVNEANEIVWDWTVDGELPRDGDAALGGGFVTDESEGRERPRPLLEPLE</sequence>
<evidence type="ECO:0000313" key="4">
    <source>
        <dbReference type="Proteomes" id="UP000237968"/>
    </source>
</evidence>
<dbReference type="OrthoDB" id="2838760at2"/>
<feature type="region of interest" description="Disordered" evidence="1">
    <location>
        <begin position="260"/>
        <end position="286"/>
    </location>
</feature>
<accession>A0A2S9Y1D8</accession>